<reference evidence="3" key="2">
    <citation type="submission" date="2015-01" db="EMBL/GenBank/DDBJ databases">
        <title>Evolutionary Origins and Diversification of the Mycorrhizal Mutualists.</title>
        <authorList>
            <consortium name="DOE Joint Genome Institute"/>
            <consortium name="Mycorrhizal Genomics Consortium"/>
            <person name="Kohler A."/>
            <person name="Kuo A."/>
            <person name="Nagy L.G."/>
            <person name="Floudas D."/>
            <person name="Copeland A."/>
            <person name="Barry K.W."/>
            <person name="Cichocki N."/>
            <person name="Veneault-Fourrey C."/>
            <person name="LaButti K."/>
            <person name="Lindquist E.A."/>
            <person name="Lipzen A."/>
            <person name="Lundell T."/>
            <person name="Morin E."/>
            <person name="Murat C."/>
            <person name="Riley R."/>
            <person name="Ohm R."/>
            <person name="Sun H."/>
            <person name="Tunlid A."/>
            <person name="Henrissat B."/>
            <person name="Grigoriev I.V."/>
            <person name="Hibbett D.S."/>
            <person name="Martin F."/>
        </authorList>
    </citation>
    <scope>NUCLEOTIDE SEQUENCE [LARGE SCALE GENOMIC DNA]</scope>
    <source>
        <strain evidence="3">441</strain>
    </source>
</reference>
<evidence type="ECO:0000313" key="2">
    <source>
        <dbReference type="EMBL" id="KIK13234.1"/>
    </source>
</evidence>
<feature type="compositionally biased region" description="Low complexity" evidence="1">
    <location>
        <begin position="321"/>
        <end position="343"/>
    </location>
</feature>
<evidence type="ECO:0000256" key="1">
    <source>
        <dbReference type="SAM" id="MobiDB-lite"/>
    </source>
</evidence>
<feature type="compositionally biased region" description="Basic and acidic residues" evidence="1">
    <location>
        <begin position="57"/>
        <end position="69"/>
    </location>
</feature>
<reference evidence="2 3" key="1">
    <citation type="submission" date="2014-04" db="EMBL/GenBank/DDBJ databases">
        <authorList>
            <consortium name="DOE Joint Genome Institute"/>
            <person name="Kuo A."/>
            <person name="Kohler A."/>
            <person name="Costa M.D."/>
            <person name="Nagy L.G."/>
            <person name="Floudas D."/>
            <person name="Copeland A."/>
            <person name="Barry K.W."/>
            <person name="Cichocki N."/>
            <person name="Veneault-Fourrey C."/>
            <person name="LaButti K."/>
            <person name="Lindquist E.A."/>
            <person name="Lipzen A."/>
            <person name="Lundell T."/>
            <person name="Morin E."/>
            <person name="Murat C."/>
            <person name="Sun H."/>
            <person name="Tunlid A."/>
            <person name="Henrissat B."/>
            <person name="Grigoriev I.V."/>
            <person name="Hibbett D.S."/>
            <person name="Martin F."/>
            <person name="Nordberg H.P."/>
            <person name="Cantor M.N."/>
            <person name="Hua S.X."/>
        </authorList>
    </citation>
    <scope>NUCLEOTIDE SEQUENCE [LARGE SCALE GENOMIC DNA]</scope>
    <source>
        <strain evidence="2 3">441</strain>
    </source>
</reference>
<feature type="region of interest" description="Disordered" evidence="1">
    <location>
        <begin position="374"/>
        <end position="410"/>
    </location>
</feature>
<dbReference type="OrthoDB" id="3068934at2759"/>
<feature type="compositionally biased region" description="Pro residues" evidence="1">
    <location>
        <begin position="387"/>
        <end position="396"/>
    </location>
</feature>
<name>A0A0C9YH66_9AGAM</name>
<accession>A0A0C9YH66</accession>
<gene>
    <name evidence="2" type="ORF">PISMIDRAFT_18130</name>
</gene>
<dbReference type="AlphaFoldDB" id="A0A0C9YH66"/>
<sequence length="443" mass="49333">MYPSIYIHLNSPASSKLVHLGFDLKNLLLRSLLSSPFLLSSVCFYIATHSLSNPDSRVKEKRSIYRPEPPRNFPSPTPELIYPSRTPSEDPNLGTPPPLPANFGLPNEEQARIFAHPLNPPYVDNLNDQLYEDIFGFPPPPRRYNLRPRHLLNKPYRRPVIELIQANARAARGDPAKKGAADPGKYDGSISRFEEWWSKMKAYLQLVNFATAAQDCLVVWTRLEGPVAGAYARARIDACKASATYPDMAALEAEVEAKFRPINNKDWAKAQLQKIRQGGTRTEEFMAKFGALAIKPDLASYVTELRAVGGALEAARMHTSSRFSFPSSSSRPPPSTGTFSGSGIPMEIGATSTSRPVPLHIKCFSCGGNHFKRDCTSQSQQQHSRLPPQPRTPFSPQPAARQAETQEDPQLQQLQGMSFEEMQAFFYDKQVNKMKAQGKGFGQ</sequence>
<feature type="region of interest" description="Disordered" evidence="1">
    <location>
        <begin position="57"/>
        <end position="96"/>
    </location>
</feature>
<keyword evidence="3" id="KW-1185">Reference proteome</keyword>
<organism evidence="2 3">
    <name type="scientific">Pisolithus microcarpus 441</name>
    <dbReference type="NCBI Taxonomy" id="765257"/>
    <lineage>
        <taxon>Eukaryota</taxon>
        <taxon>Fungi</taxon>
        <taxon>Dikarya</taxon>
        <taxon>Basidiomycota</taxon>
        <taxon>Agaricomycotina</taxon>
        <taxon>Agaricomycetes</taxon>
        <taxon>Agaricomycetidae</taxon>
        <taxon>Boletales</taxon>
        <taxon>Sclerodermatineae</taxon>
        <taxon>Pisolithaceae</taxon>
        <taxon>Pisolithus</taxon>
    </lineage>
</organism>
<feature type="region of interest" description="Disordered" evidence="1">
    <location>
        <begin position="321"/>
        <end position="352"/>
    </location>
</feature>
<evidence type="ECO:0000313" key="3">
    <source>
        <dbReference type="Proteomes" id="UP000054018"/>
    </source>
</evidence>
<protein>
    <submittedName>
        <fullName evidence="2">Unplaced genomic scaffold scaffold_325, whole genome shotgun sequence</fullName>
    </submittedName>
</protein>
<dbReference type="Proteomes" id="UP000054018">
    <property type="component" value="Unassembled WGS sequence"/>
</dbReference>
<proteinExistence type="predicted"/>
<dbReference type="HOGENOM" id="CLU_011693_0_0_1"/>
<dbReference type="EMBL" id="KN834009">
    <property type="protein sequence ID" value="KIK13234.1"/>
    <property type="molecule type" value="Genomic_DNA"/>
</dbReference>